<proteinExistence type="predicted"/>
<reference evidence="1" key="1">
    <citation type="journal article" date="2019" name="MBio">
        <title>Virus Genomes from Deep Sea Sediments Expand the Ocean Megavirome and Support Independent Origins of Viral Gigantism.</title>
        <authorList>
            <person name="Backstrom D."/>
            <person name="Yutin N."/>
            <person name="Jorgensen S.L."/>
            <person name="Dharamshi J."/>
            <person name="Homa F."/>
            <person name="Zaremba-Niedwiedzka K."/>
            <person name="Spang A."/>
            <person name="Wolf Y.I."/>
            <person name="Koonin E.V."/>
            <person name="Ettema T.J."/>
        </authorList>
    </citation>
    <scope>NUCLEOTIDE SEQUENCE</scope>
</reference>
<organism evidence="1">
    <name type="scientific">Marseillevirus LCMAC102</name>
    <dbReference type="NCBI Taxonomy" id="2506603"/>
    <lineage>
        <taxon>Viruses</taxon>
        <taxon>Varidnaviria</taxon>
        <taxon>Bamfordvirae</taxon>
        <taxon>Nucleocytoviricota</taxon>
        <taxon>Megaviricetes</taxon>
        <taxon>Pimascovirales</taxon>
        <taxon>Pimascovirales incertae sedis</taxon>
        <taxon>Marseilleviridae</taxon>
    </lineage>
</organism>
<gene>
    <name evidence="1" type="ORF">LCMAC102_03130</name>
</gene>
<name>A0A481YTG4_9VIRU</name>
<protein>
    <submittedName>
        <fullName evidence="1">Uncharacterized protein</fullName>
    </submittedName>
</protein>
<dbReference type="EMBL" id="MK500334">
    <property type="protein sequence ID" value="QBK86518.1"/>
    <property type="molecule type" value="Genomic_DNA"/>
</dbReference>
<sequence>MALTGQWRRFGCCPLDQPDFPSPPQNLAVFELIGYNYRTIPEWFDSTGQKMLPLQFSILYDKLYYRWSFYKPVGDLCDHVYYLSTSDDIVPTIVDWTTGTKMNVVRNSRHNGYTNWRVFC</sequence>
<accession>A0A481YTG4</accession>
<evidence type="ECO:0000313" key="1">
    <source>
        <dbReference type="EMBL" id="QBK86518.1"/>
    </source>
</evidence>